<reference evidence="1" key="1">
    <citation type="journal article" date="2013" name="Genetics">
        <title>The draft genome and transcriptome of Panagrellus redivivus are shaped by the harsh demands of a free-living lifestyle.</title>
        <authorList>
            <person name="Srinivasan J."/>
            <person name="Dillman A.R."/>
            <person name="Macchietto M.G."/>
            <person name="Heikkinen L."/>
            <person name="Lakso M."/>
            <person name="Fracchia K.M."/>
            <person name="Antoshechkin I."/>
            <person name="Mortazavi A."/>
            <person name="Wong G."/>
            <person name="Sternberg P.W."/>
        </authorList>
    </citation>
    <scope>NUCLEOTIDE SEQUENCE [LARGE SCALE GENOMIC DNA]</scope>
    <source>
        <strain evidence="1">MT8872</strain>
    </source>
</reference>
<evidence type="ECO:0000313" key="1">
    <source>
        <dbReference type="Proteomes" id="UP000492821"/>
    </source>
</evidence>
<dbReference type="WBParaSite" id="Pan_g21004.t1">
    <property type="protein sequence ID" value="Pan_g21004.t1"/>
    <property type="gene ID" value="Pan_g21004"/>
</dbReference>
<accession>A0A7E4VIT2</accession>
<dbReference type="Proteomes" id="UP000492821">
    <property type="component" value="Unassembled WGS sequence"/>
</dbReference>
<dbReference type="GO" id="GO:0000470">
    <property type="term" value="P:maturation of LSU-rRNA"/>
    <property type="evidence" value="ECO:0007669"/>
    <property type="project" value="TreeGrafter"/>
</dbReference>
<reference evidence="2" key="2">
    <citation type="submission" date="2020-10" db="UniProtKB">
        <authorList>
            <consortium name="WormBaseParasite"/>
        </authorList>
    </citation>
    <scope>IDENTIFICATION</scope>
</reference>
<protein>
    <submittedName>
        <fullName evidence="2">Las1-like protein</fullName>
    </submittedName>
</protein>
<dbReference type="InterPro" id="IPR007174">
    <property type="entry name" value="Las1"/>
</dbReference>
<dbReference type="GO" id="GO:0030687">
    <property type="term" value="C:preribosome, large subunit precursor"/>
    <property type="evidence" value="ECO:0007669"/>
    <property type="project" value="TreeGrafter"/>
</dbReference>
<dbReference type="GO" id="GO:0090730">
    <property type="term" value="C:Las1 complex"/>
    <property type="evidence" value="ECO:0007669"/>
    <property type="project" value="InterPro"/>
</dbReference>
<sequence length="452" mass="51622">MGTIVVPFTRCEWMSVMLALKHPYEERNCVKAAAIVNMWHVRQGQNMPMIFHLTEHILDCEISDRRTDFTDSVAAKALQSNYATCIIRCVNYVSEVCQQANGLQSIANAVSHMDIPEWIVGIRHRATHNTMPPLEVFRRGLAFFRSWLWTKYWSKPLEEAIAVAVPKLVQEQRLAIDRSHDDERACRDVLSDFVKWRNLDPSSMIDDPTQDSKFNAISAKIDQMPDVMTKFLVKNVFTMSMAKLKECDIAFTLDNGVWKMPHAFQLYWSPVIILYMQKKMMTKLISVFVKYMFEKDTPVMISQQCSGWVHSLCDMILKLINFDIETTEMAEWRIIANQMLSNAGAFRDETIRLVLNKVPVYSKKKTDQLIRLIELRKINGKAKGEGGDGIASRNFKIAERNLKFCAKDGANSGAVLPDETTGAFRVAQVNFEEVPLGLYPGQSADMLDLTLD</sequence>
<keyword evidence="1" id="KW-1185">Reference proteome</keyword>
<dbReference type="GO" id="GO:0004519">
    <property type="term" value="F:endonuclease activity"/>
    <property type="evidence" value="ECO:0007669"/>
    <property type="project" value="InterPro"/>
</dbReference>
<organism evidence="1 2">
    <name type="scientific">Panagrellus redivivus</name>
    <name type="common">Microworm</name>
    <dbReference type="NCBI Taxonomy" id="6233"/>
    <lineage>
        <taxon>Eukaryota</taxon>
        <taxon>Metazoa</taxon>
        <taxon>Ecdysozoa</taxon>
        <taxon>Nematoda</taxon>
        <taxon>Chromadorea</taxon>
        <taxon>Rhabditida</taxon>
        <taxon>Tylenchina</taxon>
        <taxon>Panagrolaimomorpha</taxon>
        <taxon>Panagrolaimoidea</taxon>
        <taxon>Panagrolaimidae</taxon>
        <taxon>Panagrellus</taxon>
    </lineage>
</organism>
<dbReference type="Pfam" id="PF04031">
    <property type="entry name" value="Las1"/>
    <property type="match status" value="1"/>
</dbReference>
<name>A0A7E4VIT2_PANRE</name>
<dbReference type="AlphaFoldDB" id="A0A7E4VIT2"/>
<dbReference type="PANTHER" id="PTHR15002:SF0">
    <property type="entry name" value="RIBOSOMAL BIOGENESIS PROTEIN LAS1L"/>
    <property type="match status" value="1"/>
</dbReference>
<dbReference type="GO" id="GO:0000460">
    <property type="term" value="P:maturation of 5.8S rRNA"/>
    <property type="evidence" value="ECO:0007669"/>
    <property type="project" value="TreeGrafter"/>
</dbReference>
<dbReference type="PANTHER" id="PTHR15002">
    <property type="entry name" value="RIBOSOMAL BIOGENESIS PROTEIN LAS1L"/>
    <property type="match status" value="1"/>
</dbReference>
<proteinExistence type="predicted"/>
<evidence type="ECO:0000313" key="2">
    <source>
        <dbReference type="WBParaSite" id="Pan_g21004.t1"/>
    </source>
</evidence>